<keyword evidence="7" id="KW-0927">Auxin signaling pathway</keyword>
<keyword evidence="10" id="KW-1185">Reference proteome</keyword>
<keyword evidence="5" id="KW-1003">Cell membrane</keyword>
<evidence type="ECO:0000256" key="4">
    <source>
        <dbReference type="ARBA" id="ARBA00022448"/>
    </source>
</evidence>
<evidence type="ECO:0000256" key="3">
    <source>
        <dbReference type="ARBA" id="ARBA00010067"/>
    </source>
</evidence>
<dbReference type="EMBL" id="JAKOGI010000815">
    <property type="protein sequence ID" value="KAJ8430249.1"/>
    <property type="molecule type" value="Genomic_DNA"/>
</dbReference>
<comment type="function">
    <text evidence="1">Involved in auxin transport. Regulator of the auxin signaling pathway.</text>
</comment>
<evidence type="ECO:0000256" key="2">
    <source>
        <dbReference type="ARBA" id="ARBA00004236"/>
    </source>
</evidence>
<feature type="region of interest" description="Disordered" evidence="8">
    <location>
        <begin position="235"/>
        <end position="256"/>
    </location>
</feature>
<name>A0A9Q1JSJ8_9CARY</name>
<evidence type="ECO:0000313" key="9">
    <source>
        <dbReference type="EMBL" id="KAJ8430249.1"/>
    </source>
</evidence>
<dbReference type="GO" id="GO:0009734">
    <property type="term" value="P:auxin-activated signaling pathway"/>
    <property type="evidence" value="ECO:0007669"/>
    <property type="project" value="UniProtKB-KW"/>
</dbReference>
<feature type="region of interest" description="Disordered" evidence="8">
    <location>
        <begin position="86"/>
        <end position="136"/>
    </location>
</feature>
<evidence type="ECO:0000256" key="7">
    <source>
        <dbReference type="ARBA" id="ARBA00023294"/>
    </source>
</evidence>
<gene>
    <name evidence="9" type="ORF">Cgig2_009427</name>
</gene>
<feature type="compositionally biased region" description="Polar residues" evidence="8">
    <location>
        <begin position="235"/>
        <end position="245"/>
    </location>
</feature>
<evidence type="ECO:0000256" key="8">
    <source>
        <dbReference type="SAM" id="MobiDB-lite"/>
    </source>
</evidence>
<comment type="subcellular location">
    <subcellularLocation>
        <location evidence="2">Cell membrane</location>
    </subcellularLocation>
</comment>
<keyword evidence="4" id="KW-0813">Transport</keyword>
<evidence type="ECO:0000256" key="1">
    <source>
        <dbReference type="ARBA" id="ARBA00002281"/>
    </source>
</evidence>
<reference evidence="9" key="1">
    <citation type="submission" date="2022-04" db="EMBL/GenBank/DDBJ databases">
        <title>Carnegiea gigantea Genome sequencing and assembly v2.</title>
        <authorList>
            <person name="Copetti D."/>
            <person name="Sanderson M.J."/>
            <person name="Burquez A."/>
            <person name="Wojciechowski M.F."/>
        </authorList>
    </citation>
    <scope>NUCLEOTIDE SEQUENCE</scope>
    <source>
        <strain evidence="9">SGP5-SGP5p</strain>
        <tissue evidence="9">Aerial part</tissue>
    </source>
</reference>
<feature type="region of interest" description="Disordered" evidence="8">
    <location>
        <begin position="1"/>
        <end position="30"/>
    </location>
</feature>
<evidence type="ECO:0000256" key="6">
    <source>
        <dbReference type="ARBA" id="ARBA00023136"/>
    </source>
</evidence>
<sequence>MNGDPVHTEHPTSIRIQGKADYHRPSRRLHNDSGEVDVFEAARYLSGYNDNFGLGGGASYLMTREERQGHLRAGRTSLDLPSLKYHHHQYSHQKEQPPHPNELLHHHQKHHRQHQQGQQIKDKKYKQPSSPGGRLAHFLNNLFSQAITSKKKKSSKSSSQSVKDEDESPSARRRRRSSISHFRSTSSTAVDTKSLYSSCSSFGFRSPPPYNNLNTPTRSFRSFSDHKEVLDTLSKHNTNGKNVNDNGDLKQDDQQPIGSKFMNWADEKFKFKNGLVEKITKNSNHGDQERKKETKKFVQEEVADEVEKVADEVESDSSSDLFELQIDYGFGFCSSGLPVYETTHLDSIKRPSATALINGSIQS</sequence>
<comment type="similarity">
    <text evidence="3">Belongs to the BIG GRAIN 1 (BG1) plant protein family.</text>
</comment>
<dbReference type="Proteomes" id="UP001153076">
    <property type="component" value="Unassembled WGS sequence"/>
</dbReference>
<dbReference type="OrthoDB" id="1871242at2759"/>
<keyword evidence="6" id="KW-0472">Membrane</keyword>
<dbReference type="PANTHER" id="PTHR33541">
    <property type="entry name" value="PROTEIN BIG GRAIN 1-LIKE A-RELATED"/>
    <property type="match status" value="1"/>
</dbReference>
<evidence type="ECO:0000313" key="10">
    <source>
        <dbReference type="Proteomes" id="UP001153076"/>
    </source>
</evidence>
<evidence type="ECO:0000256" key="5">
    <source>
        <dbReference type="ARBA" id="ARBA00022475"/>
    </source>
</evidence>
<protein>
    <recommendedName>
        <fullName evidence="11">Protein BIG GRAIN 1-like E</fullName>
    </recommendedName>
</protein>
<evidence type="ECO:0008006" key="11">
    <source>
        <dbReference type="Google" id="ProtNLM"/>
    </source>
</evidence>
<dbReference type="AlphaFoldDB" id="A0A9Q1JSJ8"/>
<proteinExistence type="inferred from homology"/>
<organism evidence="9 10">
    <name type="scientific">Carnegiea gigantea</name>
    <dbReference type="NCBI Taxonomy" id="171969"/>
    <lineage>
        <taxon>Eukaryota</taxon>
        <taxon>Viridiplantae</taxon>
        <taxon>Streptophyta</taxon>
        <taxon>Embryophyta</taxon>
        <taxon>Tracheophyta</taxon>
        <taxon>Spermatophyta</taxon>
        <taxon>Magnoliopsida</taxon>
        <taxon>eudicotyledons</taxon>
        <taxon>Gunneridae</taxon>
        <taxon>Pentapetalae</taxon>
        <taxon>Caryophyllales</taxon>
        <taxon>Cactineae</taxon>
        <taxon>Cactaceae</taxon>
        <taxon>Cactoideae</taxon>
        <taxon>Echinocereeae</taxon>
        <taxon>Carnegiea</taxon>
    </lineage>
</organism>
<dbReference type="GO" id="GO:0005886">
    <property type="term" value="C:plasma membrane"/>
    <property type="evidence" value="ECO:0007669"/>
    <property type="project" value="UniProtKB-SubCell"/>
</dbReference>
<accession>A0A9Q1JSJ8</accession>
<feature type="compositionally biased region" description="Basic and acidic residues" evidence="8">
    <location>
        <begin position="92"/>
        <end position="105"/>
    </location>
</feature>
<feature type="region of interest" description="Disordered" evidence="8">
    <location>
        <begin position="148"/>
        <end position="187"/>
    </location>
</feature>
<dbReference type="PANTHER" id="PTHR33541:SF11">
    <property type="entry name" value="PROTEIN BIG GRAIN 1-LIKE E"/>
    <property type="match status" value="1"/>
</dbReference>
<comment type="caution">
    <text evidence="9">The sequence shown here is derived from an EMBL/GenBank/DDBJ whole genome shotgun (WGS) entry which is preliminary data.</text>
</comment>
<dbReference type="InterPro" id="IPR039621">
    <property type="entry name" value="BG1-like"/>
</dbReference>